<evidence type="ECO:0000256" key="1">
    <source>
        <dbReference type="ARBA" id="ARBA00000085"/>
    </source>
</evidence>
<evidence type="ECO:0000256" key="5">
    <source>
        <dbReference type="ARBA" id="ARBA00022679"/>
    </source>
</evidence>
<dbReference type="SUPFAM" id="SSF158472">
    <property type="entry name" value="HAMP domain-like"/>
    <property type="match status" value="1"/>
</dbReference>
<dbReference type="PANTHER" id="PTHR43547:SF2">
    <property type="entry name" value="HYBRID SIGNAL TRANSDUCTION HISTIDINE KINASE C"/>
    <property type="match status" value="1"/>
</dbReference>
<reference evidence="10" key="1">
    <citation type="journal article" date="2020" name="Microbiol. Resour. Announc.">
        <title>Complete Genome Sequence of Novel Psychrotolerant Legionella Strain TUM19329, Isolated from Antarctic Lake Sediment.</title>
        <authorList>
            <person name="Shimada S."/>
            <person name="Nakai R."/>
            <person name="Aoki K."/>
            <person name="Shimoeda N."/>
            <person name="Ohno G."/>
            <person name="Miyazaki Y."/>
            <person name="Kudoh S."/>
            <person name="Imura S."/>
            <person name="Watanabe K."/>
            <person name="Ishii Y."/>
            <person name="Tateda K."/>
        </authorList>
    </citation>
    <scope>NUCLEOTIDE SEQUENCE [LARGE SCALE GENOMIC DNA]</scope>
    <source>
        <strain evidence="10">TUM19329</strain>
    </source>
</reference>
<proteinExistence type="predicted"/>
<dbReference type="InterPro" id="IPR004358">
    <property type="entry name" value="Sig_transdc_His_kin-like_C"/>
</dbReference>
<keyword evidence="7" id="KW-1133">Transmembrane helix</keyword>
<dbReference type="KEGG" id="lant:TUM19329_34290"/>
<dbReference type="PROSITE" id="PS50885">
    <property type="entry name" value="HAMP"/>
    <property type="match status" value="1"/>
</dbReference>
<dbReference type="CDD" id="cd00075">
    <property type="entry name" value="HATPase"/>
    <property type="match status" value="1"/>
</dbReference>
<dbReference type="InterPro" id="IPR036890">
    <property type="entry name" value="HATPase_C_sf"/>
</dbReference>
<evidence type="ECO:0000256" key="7">
    <source>
        <dbReference type="SAM" id="Phobius"/>
    </source>
</evidence>
<comment type="subcellular location">
    <subcellularLocation>
        <location evidence="2">Membrane</location>
    </subcellularLocation>
</comment>
<dbReference type="AlphaFoldDB" id="A0A6F8T9P2"/>
<dbReference type="GO" id="GO:0000155">
    <property type="term" value="F:phosphorelay sensor kinase activity"/>
    <property type="evidence" value="ECO:0007669"/>
    <property type="project" value="TreeGrafter"/>
</dbReference>
<dbReference type="Gene3D" id="3.30.565.10">
    <property type="entry name" value="Histidine kinase-like ATPase, C-terminal domain"/>
    <property type="match status" value="1"/>
</dbReference>
<keyword evidence="7" id="KW-0812">Transmembrane</keyword>
<evidence type="ECO:0000256" key="2">
    <source>
        <dbReference type="ARBA" id="ARBA00004370"/>
    </source>
</evidence>
<feature type="transmembrane region" description="Helical" evidence="7">
    <location>
        <begin position="6"/>
        <end position="26"/>
    </location>
</feature>
<feature type="domain" description="Histidine kinase" evidence="8">
    <location>
        <begin position="283"/>
        <end position="543"/>
    </location>
</feature>
<dbReference type="Pfam" id="PF02518">
    <property type="entry name" value="HATPase_c"/>
    <property type="match status" value="1"/>
</dbReference>
<dbReference type="RefSeq" id="WP_173238284.1">
    <property type="nucleotide sequence ID" value="NZ_AP022839.1"/>
</dbReference>
<keyword evidence="6" id="KW-0418">Kinase</keyword>
<evidence type="ECO:0000256" key="4">
    <source>
        <dbReference type="ARBA" id="ARBA00022553"/>
    </source>
</evidence>
<evidence type="ECO:0000256" key="3">
    <source>
        <dbReference type="ARBA" id="ARBA00012438"/>
    </source>
</evidence>
<dbReference type="Proteomes" id="UP000502894">
    <property type="component" value="Chromosome"/>
</dbReference>
<evidence type="ECO:0000259" key="8">
    <source>
        <dbReference type="PROSITE" id="PS50109"/>
    </source>
</evidence>
<dbReference type="PROSITE" id="PS50109">
    <property type="entry name" value="HIS_KIN"/>
    <property type="match status" value="1"/>
</dbReference>
<dbReference type="SMART" id="SM00304">
    <property type="entry name" value="HAMP"/>
    <property type="match status" value="1"/>
</dbReference>
<accession>A0A6F8T9P2</accession>
<dbReference type="SMART" id="SM00387">
    <property type="entry name" value="HATPase_c"/>
    <property type="match status" value="1"/>
</dbReference>
<protein>
    <recommendedName>
        <fullName evidence="3">histidine kinase</fullName>
        <ecNumber evidence="3">2.7.13.3</ecNumber>
    </recommendedName>
</protein>
<keyword evidence="7" id="KW-0472">Membrane</keyword>
<dbReference type="InterPro" id="IPR003594">
    <property type="entry name" value="HATPase_dom"/>
</dbReference>
<evidence type="ECO:0000259" key="9">
    <source>
        <dbReference type="PROSITE" id="PS50885"/>
    </source>
</evidence>
<dbReference type="PRINTS" id="PR00344">
    <property type="entry name" value="BCTRLSENSOR"/>
</dbReference>
<dbReference type="SUPFAM" id="SSF55874">
    <property type="entry name" value="ATPase domain of HSP90 chaperone/DNA topoisomerase II/histidine kinase"/>
    <property type="match status" value="1"/>
</dbReference>
<dbReference type="EMBL" id="AP022839">
    <property type="protein sequence ID" value="BCA97068.1"/>
    <property type="molecule type" value="Genomic_DNA"/>
</dbReference>
<keyword evidence="5" id="KW-0808">Transferase</keyword>
<feature type="domain" description="HAMP" evidence="9">
    <location>
        <begin position="214"/>
        <end position="266"/>
    </location>
</feature>
<dbReference type="InterPro" id="IPR003660">
    <property type="entry name" value="HAMP_dom"/>
</dbReference>
<keyword evidence="11" id="KW-1185">Reference proteome</keyword>
<gene>
    <name evidence="10" type="ORF">TUM19329_34290</name>
</gene>
<dbReference type="Gene3D" id="6.10.340.10">
    <property type="match status" value="1"/>
</dbReference>
<organism evidence="10 11">
    <name type="scientific">Legionella antarctica</name>
    <dbReference type="NCBI Taxonomy" id="2708020"/>
    <lineage>
        <taxon>Bacteria</taxon>
        <taxon>Pseudomonadati</taxon>
        <taxon>Pseudomonadota</taxon>
        <taxon>Gammaproteobacteria</taxon>
        <taxon>Legionellales</taxon>
        <taxon>Legionellaceae</taxon>
        <taxon>Legionella</taxon>
    </lineage>
</organism>
<dbReference type="CDD" id="cd06225">
    <property type="entry name" value="HAMP"/>
    <property type="match status" value="1"/>
</dbReference>
<dbReference type="EC" id="2.7.13.3" evidence="3"/>
<dbReference type="Pfam" id="PF00672">
    <property type="entry name" value="HAMP"/>
    <property type="match status" value="1"/>
</dbReference>
<keyword evidence="4" id="KW-0597">Phosphoprotein</keyword>
<feature type="transmembrane region" description="Helical" evidence="7">
    <location>
        <begin position="193"/>
        <end position="213"/>
    </location>
</feature>
<dbReference type="InterPro" id="IPR005467">
    <property type="entry name" value="His_kinase_dom"/>
</dbReference>
<evidence type="ECO:0000313" key="11">
    <source>
        <dbReference type="Proteomes" id="UP000502894"/>
    </source>
</evidence>
<evidence type="ECO:0000256" key="6">
    <source>
        <dbReference type="ARBA" id="ARBA00022777"/>
    </source>
</evidence>
<comment type="catalytic activity">
    <reaction evidence="1">
        <text>ATP + protein L-histidine = ADP + protein N-phospho-L-histidine.</text>
        <dbReference type="EC" id="2.7.13.3"/>
    </reaction>
</comment>
<name>A0A6F8T9P2_9GAMM</name>
<dbReference type="GO" id="GO:0016020">
    <property type="term" value="C:membrane"/>
    <property type="evidence" value="ECO:0007669"/>
    <property type="project" value="UniProtKB-SubCell"/>
</dbReference>
<evidence type="ECO:0000313" key="10">
    <source>
        <dbReference type="EMBL" id="BCA97068.1"/>
    </source>
</evidence>
<sequence>MSIRYKILLSMLIVALLFIPVNIYLLNRYLLVKQDFLSIVDGTVPRLEALLSMQNLTTRIHLFINDSNFQLLNETANGNTSTRNDARKDELLAFLGELGEQQKLYQKHHLSTVNKNAQILDQLRDNVILKALDVFSAKERGLTLPELEKKTRELKSAEFNLNKFIKNLLLQETTILDEERIKTIKKAVELKNLLILLNGLIVLITFALSLFLMKIISRPIIQLSDFAGKIDYGNLTPLLPILTKDEIGQLQTHLNEMLIKLSKAKTKLIETSRSAGVAEIATSILHNVGNVLNSINTSVALLSENSKKSSLSQLPKLLTIIEQNKSNFDHYLEQDERGKLFVPFFKGLIKQLEHEQSLTQEELSHLDKNLTHVNQVIAAQQISGQPNRHVVEAIELEELIEDILLLYANRLRKLSINVDRRYNHIPEFLSIKTKIQQILINLIKNAIDALTDNDLQEKRLIIEAISLNDALGIQIIVRDNGIGIAKENLKKIFSFGFTTKNEGHGYGLHNCALLAQEIGGEISVQSDGLQQGSTFTLSIFYMQNSTKGPDSEATQT</sequence>
<dbReference type="PANTHER" id="PTHR43547">
    <property type="entry name" value="TWO-COMPONENT HISTIDINE KINASE"/>
    <property type="match status" value="1"/>
</dbReference>